<comment type="caution">
    <text evidence="1">The sequence shown here is derived from an EMBL/GenBank/DDBJ whole genome shotgun (WGS) entry which is preliminary data.</text>
</comment>
<name>A0A3N6NIZ5_9CYAN</name>
<evidence type="ECO:0008006" key="3">
    <source>
        <dbReference type="Google" id="ProtNLM"/>
    </source>
</evidence>
<dbReference type="Proteomes" id="UP000269154">
    <property type="component" value="Unassembled WGS sequence"/>
</dbReference>
<dbReference type="EMBL" id="RCBY01000072">
    <property type="protein sequence ID" value="RQH42324.1"/>
    <property type="molecule type" value="Genomic_DNA"/>
</dbReference>
<reference evidence="1 2" key="1">
    <citation type="journal article" date="2018" name="ACS Chem. Biol.">
        <title>Ketoreductase domain dysfunction expands chemodiversity: malyngamide biosynthesis in the cyanobacterium Okeania hirsuta.</title>
        <authorList>
            <person name="Moss N.A."/>
            <person name="Leao T."/>
            <person name="Rankin M."/>
            <person name="McCullough T.M."/>
            <person name="Qu P."/>
            <person name="Korobeynikov A."/>
            <person name="Smith J.L."/>
            <person name="Gerwick L."/>
            <person name="Gerwick W.H."/>
        </authorList>
    </citation>
    <scope>NUCLEOTIDE SEQUENCE [LARGE SCALE GENOMIC DNA]</scope>
    <source>
        <strain evidence="1 2">PAB10Feb10-1</strain>
    </source>
</reference>
<sequence length="183" mass="21456">MQSAKFFGYGKPLLYLENGELVNHNFPVPRGAFLFPKIREGSRYIQELRFLGLWQTLFPRKLETDNQYVTKTPAIAMKIFEDLAEINRDKNSKLVVVYLPTRSDYYGNESNFWRQYLQVELEKRNIIYIYLIAEFRNIMSNDKVEIVFLGGDGHYSVFGNEFFANVLYEKLLSLPEVAATLQQ</sequence>
<dbReference type="AlphaFoldDB" id="A0A3N6NIZ5"/>
<proteinExistence type="predicted"/>
<dbReference type="SUPFAM" id="SSF52266">
    <property type="entry name" value="SGNH hydrolase"/>
    <property type="match status" value="1"/>
</dbReference>
<keyword evidence="2" id="KW-1185">Reference proteome</keyword>
<dbReference type="OrthoDB" id="288614at2"/>
<organism evidence="1 2">
    <name type="scientific">Okeania hirsuta</name>
    <dbReference type="NCBI Taxonomy" id="1458930"/>
    <lineage>
        <taxon>Bacteria</taxon>
        <taxon>Bacillati</taxon>
        <taxon>Cyanobacteriota</taxon>
        <taxon>Cyanophyceae</taxon>
        <taxon>Oscillatoriophycideae</taxon>
        <taxon>Oscillatoriales</taxon>
        <taxon>Microcoleaceae</taxon>
        <taxon>Okeania</taxon>
    </lineage>
</organism>
<evidence type="ECO:0000313" key="1">
    <source>
        <dbReference type="EMBL" id="RQH42324.1"/>
    </source>
</evidence>
<dbReference type="RefSeq" id="WP_124146033.1">
    <property type="nucleotide sequence ID" value="NZ_CAWOKI010000134.1"/>
</dbReference>
<gene>
    <name evidence="1" type="ORF">D5R40_14400</name>
</gene>
<accession>A0A3N6NIZ5</accession>
<evidence type="ECO:0000313" key="2">
    <source>
        <dbReference type="Proteomes" id="UP000269154"/>
    </source>
</evidence>
<protein>
    <recommendedName>
        <fullName evidence="3">AlgX/AlgJ SGNH hydrolase-like domain-containing protein</fullName>
    </recommendedName>
</protein>